<organism evidence="15 16">
    <name type="scientific">Rhodotorula mucilaginosa</name>
    <name type="common">Yeast</name>
    <name type="synonym">Rhodotorula rubra</name>
    <dbReference type="NCBI Taxonomy" id="5537"/>
    <lineage>
        <taxon>Eukaryota</taxon>
        <taxon>Fungi</taxon>
        <taxon>Dikarya</taxon>
        <taxon>Basidiomycota</taxon>
        <taxon>Pucciniomycotina</taxon>
        <taxon>Microbotryomycetes</taxon>
        <taxon>Sporidiobolales</taxon>
        <taxon>Sporidiobolaceae</taxon>
        <taxon>Rhodotorula</taxon>
    </lineage>
</organism>
<gene>
    <name evidence="15" type="primary">ADA2</name>
    <name evidence="15" type="ORF">C6P46_004070</name>
</gene>
<dbReference type="Pfam" id="PF22941">
    <property type="entry name" value="TADA2A-like_3rd"/>
    <property type="match status" value="2"/>
</dbReference>
<dbReference type="SUPFAM" id="SSF46689">
    <property type="entry name" value="Homeodomain-like"/>
    <property type="match status" value="2"/>
</dbReference>
<dbReference type="AlphaFoldDB" id="A0A9P7B5V6"/>
<dbReference type="GO" id="GO:0006357">
    <property type="term" value="P:regulation of transcription by RNA polymerase II"/>
    <property type="evidence" value="ECO:0007669"/>
    <property type="project" value="TreeGrafter"/>
</dbReference>
<evidence type="ECO:0000313" key="15">
    <source>
        <dbReference type="EMBL" id="KAG0661299.1"/>
    </source>
</evidence>
<dbReference type="GO" id="GO:0008270">
    <property type="term" value="F:zinc ion binding"/>
    <property type="evidence" value="ECO:0007669"/>
    <property type="project" value="UniProtKB-KW"/>
</dbReference>
<evidence type="ECO:0000256" key="2">
    <source>
        <dbReference type="ARBA" id="ARBA00022723"/>
    </source>
</evidence>
<proteinExistence type="predicted"/>
<evidence type="ECO:0000256" key="1">
    <source>
        <dbReference type="ARBA" id="ARBA00004123"/>
    </source>
</evidence>
<feature type="compositionally biased region" description="Acidic residues" evidence="10">
    <location>
        <begin position="554"/>
        <end position="577"/>
    </location>
</feature>
<dbReference type="Pfam" id="PF00249">
    <property type="entry name" value="Myb_DNA-binding"/>
    <property type="match status" value="1"/>
</dbReference>
<dbReference type="InterPro" id="IPR017884">
    <property type="entry name" value="SANT_dom"/>
</dbReference>
<dbReference type="InterPro" id="IPR001005">
    <property type="entry name" value="SANT/Myb"/>
</dbReference>
<evidence type="ECO:0000259" key="11">
    <source>
        <dbReference type="PROSITE" id="PS50090"/>
    </source>
</evidence>
<dbReference type="Gene3D" id="1.10.10.10">
    <property type="entry name" value="Winged helix-like DNA-binding domain superfamily/Winged helix DNA-binding domain"/>
    <property type="match status" value="1"/>
</dbReference>
<keyword evidence="7" id="KW-0539">Nucleus</keyword>
<dbReference type="EMBL" id="PUHQ01000036">
    <property type="protein sequence ID" value="KAG0661299.1"/>
    <property type="molecule type" value="Genomic_DNA"/>
</dbReference>
<dbReference type="InterPro" id="IPR000433">
    <property type="entry name" value="Znf_ZZ"/>
</dbReference>
<dbReference type="Proteomes" id="UP000777482">
    <property type="component" value="Unassembled WGS sequence"/>
</dbReference>
<dbReference type="Gene3D" id="3.30.60.90">
    <property type="match status" value="1"/>
</dbReference>
<evidence type="ECO:0000259" key="13">
    <source>
        <dbReference type="PROSITE" id="PS51293"/>
    </source>
</evidence>
<dbReference type="Gene3D" id="1.10.10.60">
    <property type="entry name" value="Homeodomain-like"/>
    <property type="match status" value="1"/>
</dbReference>
<keyword evidence="4" id="KW-0862">Zinc</keyword>
<dbReference type="GO" id="GO:0005634">
    <property type="term" value="C:nucleus"/>
    <property type="evidence" value="ECO:0007669"/>
    <property type="project" value="UniProtKB-SubCell"/>
</dbReference>
<dbReference type="PROSITE" id="PS50090">
    <property type="entry name" value="MYB_LIKE"/>
    <property type="match status" value="1"/>
</dbReference>
<name>A0A9P7B5V6_RHOMI</name>
<feature type="domain" description="SANT" evidence="13">
    <location>
        <begin position="97"/>
        <end position="149"/>
    </location>
</feature>
<dbReference type="GO" id="GO:0003713">
    <property type="term" value="F:transcription coactivator activity"/>
    <property type="evidence" value="ECO:0007669"/>
    <property type="project" value="TreeGrafter"/>
</dbReference>
<dbReference type="Pfam" id="PF25299">
    <property type="entry name" value="ZZ_ADA2"/>
    <property type="match status" value="1"/>
</dbReference>
<evidence type="ECO:0000256" key="7">
    <source>
        <dbReference type="ARBA" id="ARBA00023242"/>
    </source>
</evidence>
<dbReference type="PROSITE" id="PS50135">
    <property type="entry name" value="ZF_ZZ_2"/>
    <property type="match status" value="1"/>
</dbReference>
<reference evidence="15 16" key="1">
    <citation type="submission" date="2020-11" db="EMBL/GenBank/DDBJ databases">
        <title>Kefir isolates.</title>
        <authorList>
            <person name="Marcisauskas S."/>
            <person name="Kim Y."/>
            <person name="Blasche S."/>
        </authorList>
    </citation>
    <scope>NUCLEOTIDE SEQUENCE [LARGE SCALE GENOMIC DNA]</scope>
    <source>
        <strain evidence="15 16">KR</strain>
    </source>
</reference>
<dbReference type="InterPro" id="IPR043145">
    <property type="entry name" value="Znf_ZZ_sf"/>
</dbReference>
<feature type="region of interest" description="Disordered" evidence="10">
    <location>
        <begin position="236"/>
        <end position="300"/>
    </location>
</feature>
<dbReference type="InterPro" id="IPR041983">
    <property type="entry name" value="ADA2-like_ZZ"/>
</dbReference>
<dbReference type="FunFam" id="1.10.10.10:FF:000087">
    <property type="entry name" value="Transcriptional adapter 2"/>
    <property type="match status" value="1"/>
</dbReference>
<evidence type="ECO:0000256" key="10">
    <source>
        <dbReference type="SAM" id="MobiDB-lite"/>
    </source>
</evidence>
<accession>A0A9P7B5V6</accession>
<dbReference type="GO" id="GO:0003682">
    <property type="term" value="F:chromatin binding"/>
    <property type="evidence" value="ECO:0007669"/>
    <property type="project" value="TreeGrafter"/>
</dbReference>
<keyword evidence="6" id="KW-0804">Transcription</keyword>
<comment type="subcellular location">
    <subcellularLocation>
        <location evidence="1">Nucleus</location>
    </subcellularLocation>
</comment>
<dbReference type="CDD" id="cd02335">
    <property type="entry name" value="ZZ_ADA2"/>
    <property type="match status" value="1"/>
</dbReference>
<keyword evidence="16" id="KW-1185">Reference proteome</keyword>
<dbReference type="SMART" id="SM00717">
    <property type="entry name" value="SANT"/>
    <property type="match status" value="1"/>
</dbReference>
<dbReference type="InterPro" id="IPR055141">
    <property type="entry name" value="TADA2A_B-like_dom"/>
</dbReference>
<feature type="domain" description="ZZ-type" evidence="12">
    <location>
        <begin position="28"/>
        <end position="95"/>
    </location>
</feature>
<dbReference type="GO" id="GO:0070461">
    <property type="term" value="C:SAGA-type complex"/>
    <property type="evidence" value="ECO:0007669"/>
    <property type="project" value="TreeGrafter"/>
</dbReference>
<feature type="domain" description="Myb-like" evidence="11">
    <location>
        <begin position="102"/>
        <end position="145"/>
    </location>
</feature>
<dbReference type="OrthoDB" id="270417at2759"/>
<comment type="caution">
    <text evidence="15">The sequence shown here is derived from an EMBL/GenBank/DDBJ whole genome shotgun (WGS) entry which is preliminary data.</text>
</comment>
<keyword evidence="2" id="KW-0479">Metal-binding</keyword>
<feature type="coiled-coil region" evidence="9">
    <location>
        <begin position="487"/>
        <end position="514"/>
    </location>
</feature>
<evidence type="ECO:0000256" key="5">
    <source>
        <dbReference type="ARBA" id="ARBA00023015"/>
    </source>
</evidence>
<dbReference type="InterPro" id="IPR017930">
    <property type="entry name" value="Myb_dom"/>
</dbReference>
<sequence length="604" mass="67436">MTVTKRKPKPRETGGPDTVVAAPQLESGMKATCDACSTDITHTVHIRCAEKVGAPGAERLTCPDFDLCVDCFLHGKSLGPHRATHDYRVISSHSFPIFNKDWGADEELALIEGAEMYGLGNWADIAEHVGGRTKEECHDHYVQTYIQSEQYPLPHIDQDFDPTDPEPFQARKKARLEELQSRPIPLPPPKPLASAPTCHEIGGFMPGRLEFEHEWENEAEMLIKDMEFGRVYHFGGEDQPAAVDPPPTENVGSTADKQQAASGEAGQGEPEVEVVEPTPPVDEKPLPDGEKEGDEPEDELDLKLSILEMFNERYDKRMAAKDLIFDRGLINYKTMSAAERKRSKEERDLITRTKVFARIQTSQDYEDFVEGLLYEITLRKRIAELQEYRRNGITTLAEADRYEQAKQQRLSFKASSYRESVSLSYDRAGAPGARRPTPQSTLIQQLKNRPAPPLTLATSQSRQLLTPLEMELCSTLRILPRPYLFLKEVLLREYVRLKDKMDGTEARKAVLREKNGEVFGPPDGAGGEWGEKIERVWEFLRDTVGLKEAQEAQEALDEEEDDDADADDDEGGPTIEEIVDEDGAGDVAMANGDALATQAVGTAA</sequence>
<dbReference type="PANTHER" id="PTHR12374:SF20">
    <property type="entry name" value="TRANSCRIPTIONAL ADAPTER 2-ALPHA"/>
    <property type="match status" value="1"/>
</dbReference>
<evidence type="ECO:0000256" key="9">
    <source>
        <dbReference type="SAM" id="Coils"/>
    </source>
</evidence>
<evidence type="ECO:0000259" key="14">
    <source>
        <dbReference type="PROSITE" id="PS51294"/>
    </source>
</evidence>
<keyword evidence="3 8" id="KW-0863">Zinc-finger</keyword>
<evidence type="ECO:0000259" key="12">
    <source>
        <dbReference type="PROSITE" id="PS50135"/>
    </source>
</evidence>
<feature type="compositionally biased region" description="Polar residues" evidence="10">
    <location>
        <begin position="250"/>
        <end position="261"/>
    </location>
</feature>
<dbReference type="PROSITE" id="PS51293">
    <property type="entry name" value="SANT"/>
    <property type="match status" value="1"/>
</dbReference>
<dbReference type="SUPFAM" id="SSF57850">
    <property type="entry name" value="RING/U-box"/>
    <property type="match status" value="1"/>
</dbReference>
<keyword evidence="9" id="KW-0175">Coiled coil</keyword>
<dbReference type="InterPro" id="IPR036388">
    <property type="entry name" value="WH-like_DNA-bd_sf"/>
</dbReference>
<evidence type="ECO:0000256" key="4">
    <source>
        <dbReference type="ARBA" id="ARBA00022833"/>
    </source>
</evidence>
<evidence type="ECO:0000313" key="16">
    <source>
        <dbReference type="Proteomes" id="UP000777482"/>
    </source>
</evidence>
<evidence type="ECO:0000256" key="3">
    <source>
        <dbReference type="ARBA" id="ARBA00022771"/>
    </source>
</evidence>
<dbReference type="CDD" id="cd00167">
    <property type="entry name" value="SANT"/>
    <property type="match status" value="1"/>
</dbReference>
<feature type="region of interest" description="Disordered" evidence="10">
    <location>
        <begin position="548"/>
        <end position="577"/>
    </location>
</feature>
<dbReference type="GO" id="GO:0006338">
    <property type="term" value="P:chromatin remodeling"/>
    <property type="evidence" value="ECO:0007669"/>
    <property type="project" value="TreeGrafter"/>
</dbReference>
<feature type="compositionally biased region" description="Acidic residues" evidence="10">
    <location>
        <begin position="291"/>
        <end position="300"/>
    </location>
</feature>
<dbReference type="FunFam" id="1.10.10.60:FF:000115">
    <property type="entry name" value="Transcriptional adapter 2"/>
    <property type="match status" value="1"/>
</dbReference>
<evidence type="ECO:0000256" key="8">
    <source>
        <dbReference type="PROSITE-ProRule" id="PRU00228"/>
    </source>
</evidence>
<dbReference type="SMART" id="SM00291">
    <property type="entry name" value="ZnF_ZZ"/>
    <property type="match status" value="1"/>
</dbReference>
<dbReference type="PROSITE" id="PS51294">
    <property type="entry name" value="HTH_MYB"/>
    <property type="match status" value="1"/>
</dbReference>
<feature type="domain" description="HTH myb-type" evidence="14">
    <location>
        <begin position="102"/>
        <end position="149"/>
    </location>
</feature>
<dbReference type="PANTHER" id="PTHR12374">
    <property type="entry name" value="TRANSCRIPTIONAL ADAPTOR 2 ADA2 -RELATED"/>
    <property type="match status" value="1"/>
</dbReference>
<keyword evidence="5" id="KW-0805">Transcription regulation</keyword>
<evidence type="ECO:0000256" key="6">
    <source>
        <dbReference type="ARBA" id="ARBA00023163"/>
    </source>
</evidence>
<protein>
    <submittedName>
        <fullName evidence="15">Transcriptional adapter ada2</fullName>
    </submittedName>
</protein>
<feature type="compositionally biased region" description="Basic and acidic residues" evidence="10">
    <location>
        <begin position="281"/>
        <end position="290"/>
    </location>
</feature>
<dbReference type="InterPro" id="IPR009057">
    <property type="entry name" value="Homeodomain-like_sf"/>
</dbReference>